<organism evidence="10 11">
    <name type="scientific">Paenibacillus agilis</name>
    <dbReference type="NCBI Taxonomy" id="3020863"/>
    <lineage>
        <taxon>Bacteria</taxon>
        <taxon>Bacillati</taxon>
        <taxon>Bacillota</taxon>
        <taxon>Bacilli</taxon>
        <taxon>Bacillales</taxon>
        <taxon>Paenibacillaceae</taxon>
        <taxon>Paenibacillus</taxon>
    </lineage>
</organism>
<evidence type="ECO:0000256" key="5">
    <source>
        <dbReference type="ARBA" id="ARBA00022692"/>
    </source>
</evidence>
<feature type="transmembrane region" description="Helical" evidence="8">
    <location>
        <begin position="215"/>
        <end position="236"/>
    </location>
</feature>
<feature type="transmembrane region" description="Helical" evidence="8">
    <location>
        <begin position="7"/>
        <end position="29"/>
    </location>
</feature>
<evidence type="ECO:0000259" key="9">
    <source>
        <dbReference type="Pfam" id="PF00892"/>
    </source>
</evidence>
<evidence type="ECO:0000256" key="1">
    <source>
        <dbReference type="ARBA" id="ARBA00004651"/>
    </source>
</evidence>
<name>A0A559IVN4_9BACL</name>
<keyword evidence="7 8" id="KW-0472">Membrane</keyword>
<feature type="transmembrane region" description="Helical" evidence="8">
    <location>
        <begin position="185"/>
        <end position="203"/>
    </location>
</feature>
<feature type="domain" description="EamA" evidence="9">
    <location>
        <begin position="10"/>
        <end position="150"/>
    </location>
</feature>
<feature type="transmembrane region" description="Helical" evidence="8">
    <location>
        <begin position="110"/>
        <end position="127"/>
    </location>
</feature>
<dbReference type="PANTHER" id="PTHR22911:SF137">
    <property type="entry name" value="SOLUTE CARRIER FAMILY 35 MEMBER G2-RELATED"/>
    <property type="match status" value="1"/>
</dbReference>
<keyword evidence="3" id="KW-0813">Transport</keyword>
<protein>
    <submittedName>
        <fullName evidence="10">EamA family transporter RarD</fullName>
    </submittedName>
</protein>
<dbReference type="OrthoDB" id="369870at2"/>
<reference evidence="10 11" key="1">
    <citation type="submission" date="2019-07" db="EMBL/GenBank/DDBJ databases">
        <authorList>
            <person name="Kim J."/>
        </authorList>
    </citation>
    <scope>NUCLEOTIDE SEQUENCE [LARGE SCALE GENOMIC DNA]</scope>
    <source>
        <strain evidence="10 11">N4</strain>
    </source>
</reference>
<dbReference type="GO" id="GO:0005886">
    <property type="term" value="C:plasma membrane"/>
    <property type="evidence" value="ECO:0007669"/>
    <property type="project" value="UniProtKB-SubCell"/>
</dbReference>
<comment type="caution">
    <text evidence="10">The sequence shown here is derived from an EMBL/GenBank/DDBJ whole genome shotgun (WGS) entry which is preliminary data.</text>
</comment>
<dbReference type="Pfam" id="PF00892">
    <property type="entry name" value="EamA"/>
    <property type="match status" value="1"/>
</dbReference>
<evidence type="ECO:0000256" key="8">
    <source>
        <dbReference type="SAM" id="Phobius"/>
    </source>
</evidence>
<gene>
    <name evidence="10" type="primary">rarD</name>
    <name evidence="10" type="ORF">FPZ44_00570</name>
</gene>
<feature type="transmembrane region" description="Helical" evidence="8">
    <location>
        <begin position="243"/>
        <end position="265"/>
    </location>
</feature>
<proteinExistence type="inferred from homology"/>
<comment type="similarity">
    <text evidence="2">Belongs to the EamA transporter family.</text>
</comment>
<evidence type="ECO:0000256" key="7">
    <source>
        <dbReference type="ARBA" id="ARBA00023136"/>
    </source>
</evidence>
<dbReference type="InterPro" id="IPR004626">
    <property type="entry name" value="RarD"/>
</dbReference>
<evidence type="ECO:0000313" key="10">
    <source>
        <dbReference type="EMBL" id="TVX91679.1"/>
    </source>
</evidence>
<feature type="transmembrane region" description="Helical" evidence="8">
    <location>
        <begin position="134"/>
        <end position="152"/>
    </location>
</feature>
<dbReference type="Proteomes" id="UP000318102">
    <property type="component" value="Unassembled WGS sequence"/>
</dbReference>
<accession>A0A559IVN4</accession>
<keyword evidence="4" id="KW-1003">Cell membrane</keyword>
<dbReference type="SUPFAM" id="SSF103481">
    <property type="entry name" value="Multidrug resistance efflux transporter EmrE"/>
    <property type="match status" value="2"/>
</dbReference>
<comment type="subcellular location">
    <subcellularLocation>
        <location evidence="1">Cell membrane</location>
        <topology evidence="1">Multi-pass membrane protein</topology>
    </subcellularLocation>
</comment>
<feature type="transmembrane region" description="Helical" evidence="8">
    <location>
        <begin position="79"/>
        <end position="98"/>
    </location>
</feature>
<dbReference type="PANTHER" id="PTHR22911">
    <property type="entry name" value="ACYL-MALONYL CONDENSING ENZYME-RELATED"/>
    <property type="match status" value="1"/>
</dbReference>
<dbReference type="InterPro" id="IPR000620">
    <property type="entry name" value="EamA_dom"/>
</dbReference>
<evidence type="ECO:0000256" key="4">
    <source>
        <dbReference type="ARBA" id="ARBA00022475"/>
    </source>
</evidence>
<evidence type="ECO:0000256" key="2">
    <source>
        <dbReference type="ARBA" id="ARBA00007362"/>
    </source>
</evidence>
<feature type="transmembrane region" description="Helical" evidence="8">
    <location>
        <begin position="271"/>
        <end position="290"/>
    </location>
</feature>
<dbReference type="NCBIfam" id="TIGR00688">
    <property type="entry name" value="rarD"/>
    <property type="match status" value="1"/>
</dbReference>
<sequence>METKQNPYALGVLAAVVSYILWGVLPIYWKAIGSVPAGEVLAHRIIWSLVFMIIVLLLLGKLRVIIQEIKQVFTDKKQAIRIILAAVVISINWLVYIFAVESDRVIEASLGYYMNPLFNIFLATIFLKERLKKLEWLSVAIAGAGVLGLVLYYGYFPWAALILATTFSFYGLMKKTVPISAWAGLTIETLIMVPFALVFLFSFESSPSFWNRDVTTVFLLIGAGAVTAVPLLLFAAGTKRISFTLVGFLQYIAPTIMLGLGLFLFDEPFSTPQLLAFMMIWIALILFTYSRSKEMLLQRKHELQLAAHKK</sequence>
<keyword evidence="11" id="KW-1185">Reference proteome</keyword>
<keyword evidence="6 8" id="KW-1133">Transmembrane helix</keyword>
<keyword evidence="5 8" id="KW-0812">Transmembrane</keyword>
<evidence type="ECO:0000313" key="11">
    <source>
        <dbReference type="Proteomes" id="UP000318102"/>
    </source>
</evidence>
<dbReference type="RefSeq" id="WP_144986414.1">
    <property type="nucleotide sequence ID" value="NZ_VNJK01000001.1"/>
</dbReference>
<evidence type="ECO:0000256" key="6">
    <source>
        <dbReference type="ARBA" id="ARBA00022989"/>
    </source>
</evidence>
<dbReference type="AlphaFoldDB" id="A0A559IVN4"/>
<feature type="transmembrane region" description="Helical" evidence="8">
    <location>
        <begin position="41"/>
        <end position="59"/>
    </location>
</feature>
<dbReference type="InterPro" id="IPR037185">
    <property type="entry name" value="EmrE-like"/>
</dbReference>
<dbReference type="EMBL" id="VNJK01000001">
    <property type="protein sequence ID" value="TVX91679.1"/>
    <property type="molecule type" value="Genomic_DNA"/>
</dbReference>
<feature type="transmembrane region" description="Helical" evidence="8">
    <location>
        <begin position="158"/>
        <end position="173"/>
    </location>
</feature>
<evidence type="ECO:0000256" key="3">
    <source>
        <dbReference type="ARBA" id="ARBA00022448"/>
    </source>
</evidence>